<evidence type="ECO:0000313" key="5">
    <source>
        <dbReference type="Proteomes" id="UP001620597"/>
    </source>
</evidence>
<proteinExistence type="predicted"/>
<organism evidence="4 5">
    <name type="scientific">Oceanobacter antarcticus</name>
    <dbReference type="NCBI Taxonomy" id="3133425"/>
    <lineage>
        <taxon>Bacteria</taxon>
        <taxon>Pseudomonadati</taxon>
        <taxon>Pseudomonadota</taxon>
        <taxon>Gammaproteobacteria</taxon>
        <taxon>Oceanospirillales</taxon>
        <taxon>Oceanospirillaceae</taxon>
        <taxon>Oceanobacter</taxon>
    </lineage>
</organism>
<dbReference type="Pfam" id="PF00542">
    <property type="entry name" value="Ribosomal_L12"/>
    <property type="match status" value="1"/>
</dbReference>
<evidence type="ECO:0000313" key="4">
    <source>
        <dbReference type="EMBL" id="MFK4754506.1"/>
    </source>
</evidence>
<feature type="domain" description="Large ribosomal subunit protein bL12 C-terminal" evidence="3">
    <location>
        <begin position="634"/>
        <end position="662"/>
    </location>
</feature>
<dbReference type="EMBL" id="JBBKTX010000032">
    <property type="protein sequence ID" value="MFK4754506.1"/>
    <property type="molecule type" value="Genomic_DNA"/>
</dbReference>
<gene>
    <name evidence="4" type="ORF">WG929_19040</name>
</gene>
<evidence type="ECO:0000259" key="3">
    <source>
        <dbReference type="Pfam" id="PF00542"/>
    </source>
</evidence>
<dbReference type="GO" id="GO:0005840">
    <property type="term" value="C:ribosome"/>
    <property type="evidence" value="ECO:0007669"/>
    <property type="project" value="UniProtKB-KW"/>
</dbReference>
<protein>
    <submittedName>
        <fullName evidence="4">Ribosomal protein L7/L12</fullName>
    </submittedName>
</protein>
<keyword evidence="4" id="KW-0687">Ribonucleoprotein</keyword>
<comment type="caution">
    <text evidence="4">The sequence shown here is derived from an EMBL/GenBank/DDBJ whole genome shotgun (WGS) entry which is preliminary data.</text>
</comment>
<feature type="signal peptide" evidence="2">
    <location>
        <begin position="1"/>
        <end position="20"/>
    </location>
</feature>
<evidence type="ECO:0000256" key="2">
    <source>
        <dbReference type="SAM" id="SignalP"/>
    </source>
</evidence>
<feature type="chain" id="PRO_5046088670" evidence="2">
    <location>
        <begin position="21"/>
        <end position="662"/>
    </location>
</feature>
<keyword evidence="5" id="KW-1185">Reference proteome</keyword>
<keyword evidence="2" id="KW-0732">Signal</keyword>
<feature type="compositionally biased region" description="Polar residues" evidence="1">
    <location>
        <begin position="29"/>
        <end position="57"/>
    </location>
</feature>
<dbReference type="Proteomes" id="UP001620597">
    <property type="component" value="Unassembled WGS sequence"/>
</dbReference>
<dbReference type="InterPro" id="IPR014719">
    <property type="entry name" value="Ribosomal_bL12_C/ClpS-like"/>
</dbReference>
<reference evidence="4 5" key="1">
    <citation type="submission" date="2024-03" db="EMBL/GenBank/DDBJ databases">
        <title>High-quality draft genome sequence of Oceanobacter sp. wDCs-4.</title>
        <authorList>
            <person name="Dong C."/>
        </authorList>
    </citation>
    <scope>NUCLEOTIDE SEQUENCE [LARGE SCALE GENOMIC DNA]</scope>
    <source>
        <strain evidence="5">wDCs-4</strain>
    </source>
</reference>
<dbReference type="RefSeq" id="WP_416207358.1">
    <property type="nucleotide sequence ID" value="NZ_JBBKTX010000032.1"/>
</dbReference>
<evidence type="ECO:0000256" key="1">
    <source>
        <dbReference type="SAM" id="MobiDB-lite"/>
    </source>
</evidence>
<keyword evidence="4" id="KW-0689">Ribosomal protein</keyword>
<sequence>MDLNKLFIAIVAASSLALTACGGSSSSSDNDQQDSGTKTGTETGADTSPDSFSFSNRSDVELQTITNSDPITLSGFDGTLTATVTNGYIMLNGADLGVSTQVEAGDEIQITQTSSADFSTNITSTLTVGDVSAEFTTTTRAADASPYAFGLTPITDATPGAEYSSTTVTLSGFEGRLALTFDNGLAVVNGALHSSGVMVEEGDTVYFNLTASSDYDTTVTKNISLGDYSTTFVVTTETAAVVFDGIYDDTYNVGSDAFLDMSVAYGGAGIAEVTLLKRVGNGSAELLNTTIDADDKTLANVKSVNYYNANKASKIASFKDAFLNDTLVATCMSGEAFVDRSETPWFSGLTQGTIDLHMSSDPNTVISLDDNYIYVDSNDVEYSLVGCEGLTEATLLTTSDSTEATYTMAGVMRFAALTPAPPFGNDLADLYALVTISITLDSAISAFGSGKEAGNMTDFDFNVLHTYSGTGDLMLNVAATSDNEIYVATVLDGYSVYRQNRIERYTTTDGWENVFHSTSNPFTGMEENWDVSNMVVTQDINGSDALYLVNEDSGLVAFDLTAMNGSALTEPALLAADDYDRCTGVLAHNGGYTTSTASLWCHDSSNEGQMLEFTPPLLTDIRVKAAVARPDNHTFIQQLVSKEEAEQIKAELEGAGAEVEVK</sequence>
<name>A0ABW8NNR3_9GAMM</name>
<dbReference type="SUPFAM" id="SSF54736">
    <property type="entry name" value="ClpS-like"/>
    <property type="match status" value="1"/>
</dbReference>
<accession>A0ABW8NNR3</accession>
<feature type="region of interest" description="Disordered" evidence="1">
    <location>
        <begin position="22"/>
        <end position="57"/>
    </location>
</feature>
<dbReference type="InterPro" id="IPR013823">
    <property type="entry name" value="Ribosomal_bL12_C"/>
</dbReference>
<dbReference type="PROSITE" id="PS51257">
    <property type="entry name" value="PROKAR_LIPOPROTEIN"/>
    <property type="match status" value="1"/>
</dbReference>